<evidence type="ECO:0000256" key="4">
    <source>
        <dbReference type="ARBA" id="ARBA00023242"/>
    </source>
</evidence>
<sequence>MDTDEPLQRLQDLQRDLLAFAESRHANLDRLSAELDASVGDLKRLLEKKDKSEASRNKLAPTNGTKPETLNIDDVEYSINEDFRQAALLVSDELNIDELDAAKLCIQSAPEDSVHPDTALPFRAILRFHNHRQTLLHCLQLLLQQAYDADDEDEITRNLRIFTNGIIQDNADSSAYWRKCIAGLSDIEIAIKKVGDHKQTMVMTGQDLTNEMGEALEAQNMLLTREHECLSAVMSYLIRGNHVKPQDFRQFISKAAELDAAPCIAAHYLPVFMSGSAYFGSDTVTTAEAAHDLHTLFAQGPGQKQYKQPSLKAAATVCWLAEYSSRFQDTLTDPNLRVADRQKAEEERTKLFLDCVGDKALHYLLAVCAFFKPIVWLDPAKEAFLNFLLPDSQRIGKDAPPVSPDFASLTMGELRGVADSFIANMPDALRRLKQDEDYFRERNYRRDFSEAQPMEPELERFLIILSYAYDDDAEAAMDFWSDREGNLFGFLRWTAERLPTPRVATFCELLRSVAKDAKSANHAHKFLLEETGVRSGRMRKMHSVSWSQIFNEFDFYATSFKDKVSVPQSSTHQTTPPMDMIETETSIMLEAYLRLTAHMCRTSPEARNWILREQTFPLGDIVFQLASSAIDPRLQACCFDLLAAMLADDATEVNDGMWVMLDSWISGGSAAGSNSGRPQASVKPMAEKYYLQRFNDNPETSAAFVGLLNSLLVVSPDQVEATLDALPFPENLGSPNRHPGIDVYVDFVMGTAFRLSAIHSHSYSEAYINVLRCKCLDFAFICLSTFNENLVMLANTTTISVDSAIRASSLANYARLHPFARVMEWLFNNNVIEILSLTVNQNVDDLNELDPESPIVHSVLKGVEVLNLAMNLQSTYFDIVRPIVKTHSAPRIQPVANAAFASFDDVLLSQLTSVQHIVSFTSNKHLGLSLESLDLVQKLSRSKRLNDNGQSGVTRNRTSNRLIGLLSDTCEGVALGLRPDFQLYEYDLENGEAPAKLMRAQAVLDLLVGCLEASVHRPTLAHCFLGFTCREQNVFVAPDSRFAFGYSLFHTIASCAAQAPISIAPSNISWLLSVKRGCLDVLMKLAISPLTASIVQSELRSMDFLAALSQNQIPTSENQLWDMKTCSDPEVLLTTSAQAIRDFLRCRELYFEYAAIELRTATEDGAFSIQEKSLNTLRGSIQYPNGEREPTLSVFDLFDFFDLETTDSSDVACKFLNNIDLSGCMKDNAEILEVYDTKVAEQLLILKKRELLVSGIIKEPTEEQQIDDEITAILASLTSQNTWRLIQNARVSALESWSDLMSQIVTAGGLESQELTAFTLRGLQIVLPKFERCLSESFDSAAFLAKLTLTFVPVVLPTSQGSTQEGVMAASERLLLAFRVCLKAITDGGSGLALRDVCYRTCCSILGSMPLTSENGRRTASPNAKQLLQLVQVTGERLLSVITEDAFSGRGSTRVSAVLFLDSLIILFKSTNMIPAIMKALAKLNFAPVLIDSSIGSVATSFQAPSDELATTLAYFHTALALLLRICQTSDGTQLILNSGFFDAVADSRLFSTDPDIGLEVDNAAALKEFYRLLSSVLRVITAIVITRGSSNVATLQQAQSFLQNNRFSIQAVFKRTSAVQKTAGPPEVEALEVADELSRLMLVTGFLEQDEPAYLRTSKTNGFT</sequence>
<keyword evidence="6" id="KW-1185">Reference proteome</keyword>
<dbReference type="GO" id="GO:0017056">
    <property type="term" value="F:structural constituent of nuclear pore"/>
    <property type="evidence" value="ECO:0007669"/>
    <property type="project" value="TreeGrafter"/>
</dbReference>
<organism evidence="5 6">
    <name type="scientific">Acrodontium crateriforme</name>
    <dbReference type="NCBI Taxonomy" id="150365"/>
    <lineage>
        <taxon>Eukaryota</taxon>
        <taxon>Fungi</taxon>
        <taxon>Dikarya</taxon>
        <taxon>Ascomycota</taxon>
        <taxon>Pezizomycotina</taxon>
        <taxon>Dothideomycetes</taxon>
        <taxon>Dothideomycetidae</taxon>
        <taxon>Mycosphaerellales</taxon>
        <taxon>Teratosphaeriaceae</taxon>
        <taxon>Acrodontium</taxon>
    </lineage>
</organism>
<evidence type="ECO:0000256" key="2">
    <source>
        <dbReference type="ARBA" id="ARBA00005892"/>
    </source>
</evidence>
<dbReference type="GO" id="GO:0006999">
    <property type="term" value="P:nuclear pore organization"/>
    <property type="evidence" value="ECO:0007669"/>
    <property type="project" value="TreeGrafter"/>
</dbReference>
<comment type="similarity">
    <text evidence="2">Belongs to the NUP186/NUP192/NUP205 family.</text>
</comment>
<reference evidence="5 6" key="1">
    <citation type="submission" date="2023-11" db="EMBL/GenBank/DDBJ databases">
        <title>An acidophilic fungus is an integral part of prey digestion in a carnivorous sundew plant.</title>
        <authorList>
            <person name="Tsai I.J."/>
        </authorList>
    </citation>
    <scope>NUCLEOTIDE SEQUENCE [LARGE SCALE GENOMIC DNA]</scope>
    <source>
        <strain evidence="5">169a</strain>
    </source>
</reference>
<dbReference type="PANTHER" id="PTHR31344:SF0">
    <property type="entry name" value="NUCLEAR PORE COMPLEX PROTEIN NUP205"/>
    <property type="match status" value="1"/>
</dbReference>
<dbReference type="EMBL" id="CP138586">
    <property type="protein sequence ID" value="WPH01966.1"/>
    <property type="molecule type" value="Genomic_DNA"/>
</dbReference>
<evidence type="ECO:0000256" key="3">
    <source>
        <dbReference type="ARBA" id="ARBA00022448"/>
    </source>
</evidence>
<name>A0AAQ3RAF1_9PEZI</name>
<proteinExistence type="inferred from homology"/>
<comment type="subcellular location">
    <subcellularLocation>
        <location evidence="1">Nucleus</location>
    </subcellularLocation>
</comment>
<dbReference type="InterPro" id="IPR021827">
    <property type="entry name" value="Nup186/Nup192/Nup205"/>
</dbReference>
<dbReference type="Proteomes" id="UP001303373">
    <property type="component" value="Chromosome 7"/>
</dbReference>
<evidence type="ECO:0000313" key="5">
    <source>
        <dbReference type="EMBL" id="WPH01966.1"/>
    </source>
</evidence>
<protein>
    <submittedName>
        <fullName evidence="5">Uncharacterized protein</fullName>
    </submittedName>
</protein>
<dbReference type="GO" id="GO:0044611">
    <property type="term" value="C:nuclear pore inner ring"/>
    <property type="evidence" value="ECO:0007669"/>
    <property type="project" value="TreeGrafter"/>
</dbReference>
<gene>
    <name evidence="5" type="ORF">R9X50_00482000</name>
</gene>
<keyword evidence="4" id="KW-0539">Nucleus</keyword>
<dbReference type="Pfam" id="PF11894">
    <property type="entry name" value="Nup192"/>
    <property type="match status" value="1"/>
</dbReference>
<keyword evidence="3" id="KW-0813">Transport</keyword>
<evidence type="ECO:0000256" key="1">
    <source>
        <dbReference type="ARBA" id="ARBA00004123"/>
    </source>
</evidence>
<accession>A0AAQ3RAF1</accession>
<evidence type="ECO:0000313" key="6">
    <source>
        <dbReference type="Proteomes" id="UP001303373"/>
    </source>
</evidence>
<dbReference type="PANTHER" id="PTHR31344">
    <property type="entry name" value="NUCLEAR PORE COMPLEX PROTEIN NUP205"/>
    <property type="match status" value="1"/>
</dbReference>